<organism evidence="1 2">
    <name type="scientific">Nocardia rhamnosiphila</name>
    <dbReference type="NCBI Taxonomy" id="426716"/>
    <lineage>
        <taxon>Bacteria</taxon>
        <taxon>Bacillati</taxon>
        <taxon>Actinomycetota</taxon>
        <taxon>Actinomycetes</taxon>
        <taxon>Mycobacteriales</taxon>
        <taxon>Nocardiaceae</taxon>
        <taxon>Nocardia</taxon>
    </lineage>
</organism>
<dbReference type="EMBL" id="JBEYBF010000013">
    <property type="protein sequence ID" value="MEU1954029.1"/>
    <property type="molecule type" value="Genomic_DNA"/>
</dbReference>
<comment type="caution">
    <text evidence="1">The sequence shown here is derived from an EMBL/GenBank/DDBJ whole genome shotgun (WGS) entry which is preliminary data.</text>
</comment>
<name>A0ABV2WT22_9NOCA</name>
<evidence type="ECO:0000313" key="2">
    <source>
        <dbReference type="Proteomes" id="UP001550628"/>
    </source>
</evidence>
<keyword evidence="2" id="KW-1185">Reference proteome</keyword>
<dbReference type="Proteomes" id="UP001550628">
    <property type="component" value="Unassembled WGS sequence"/>
</dbReference>
<proteinExistence type="predicted"/>
<dbReference type="RefSeq" id="WP_356954149.1">
    <property type="nucleotide sequence ID" value="NZ_JBEYBD010000001.1"/>
</dbReference>
<protein>
    <submittedName>
        <fullName evidence="1">Uncharacterized protein</fullName>
    </submittedName>
</protein>
<sequence length="52" mass="5118">MAKVDSAGCVVAVLPGSHLLLNRSGCDGAVDEVIVSISAADHSVRGITVVGA</sequence>
<accession>A0ABV2WT22</accession>
<evidence type="ECO:0000313" key="1">
    <source>
        <dbReference type="EMBL" id="MEU1954029.1"/>
    </source>
</evidence>
<gene>
    <name evidence="1" type="ORF">ABZ510_19450</name>
</gene>
<reference evidence="1 2" key="1">
    <citation type="submission" date="2024-06" db="EMBL/GenBank/DDBJ databases">
        <title>The Natural Products Discovery Center: Release of the First 8490 Sequenced Strains for Exploring Actinobacteria Biosynthetic Diversity.</title>
        <authorList>
            <person name="Kalkreuter E."/>
            <person name="Kautsar S.A."/>
            <person name="Yang D."/>
            <person name="Bader C.D."/>
            <person name="Teijaro C.N."/>
            <person name="Fluegel L."/>
            <person name="Davis C.M."/>
            <person name="Simpson J.R."/>
            <person name="Lauterbach L."/>
            <person name="Steele A.D."/>
            <person name="Gui C."/>
            <person name="Meng S."/>
            <person name="Li G."/>
            <person name="Viehrig K."/>
            <person name="Ye F."/>
            <person name="Su P."/>
            <person name="Kiefer A.F."/>
            <person name="Nichols A."/>
            <person name="Cepeda A.J."/>
            <person name="Yan W."/>
            <person name="Fan B."/>
            <person name="Jiang Y."/>
            <person name="Adhikari A."/>
            <person name="Zheng C.-J."/>
            <person name="Schuster L."/>
            <person name="Cowan T.M."/>
            <person name="Smanski M.J."/>
            <person name="Chevrette M.G."/>
            <person name="De Carvalho L.P.S."/>
            <person name="Shen B."/>
        </authorList>
    </citation>
    <scope>NUCLEOTIDE SEQUENCE [LARGE SCALE GENOMIC DNA]</scope>
    <source>
        <strain evidence="1 2">NPDC019708</strain>
    </source>
</reference>